<evidence type="ECO:0000256" key="1">
    <source>
        <dbReference type="SAM" id="MobiDB-lite"/>
    </source>
</evidence>
<dbReference type="Proteomes" id="UP001501710">
    <property type="component" value="Unassembled WGS sequence"/>
</dbReference>
<dbReference type="Pfam" id="PF01391">
    <property type="entry name" value="Collagen"/>
    <property type="match status" value="1"/>
</dbReference>
<evidence type="ECO:0000256" key="2">
    <source>
        <dbReference type="SAM" id="Phobius"/>
    </source>
</evidence>
<keyword evidence="2" id="KW-1133">Transmembrane helix</keyword>
<dbReference type="PANTHER" id="PTHR24023">
    <property type="entry name" value="COLLAGEN ALPHA"/>
    <property type="match status" value="1"/>
</dbReference>
<organism evidence="3 4">
    <name type="scientific">Actinomadura meridiana</name>
    <dbReference type="NCBI Taxonomy" id="559626"/>
    <lineage>
        <taxon>Bacteria</taxon>
        <taxon>Bacillati</taxon>
        <taxon>Actinomycetota</taxon>
        <taxon>Actinomycetes</taxon>
        <taxon>Streptosporangiales</taxon>
        <taxon>Thermomonosporaceae</taxon>
        <taxon>Actinomadura</taxon>
    </lineage>
</organism>
<feature type="compositionally biased region" description="Low complexity" evidence="1">
    <location>
        <begin position="96"/>
        <end position="106"/>
    </location>
</feature>
<feature type="region of interest" description="Disordered" evidence="1">
    <location>
        <begin position="47"/>
        <end position="154"/>
    </location>
</feature>
<keyword evidence="2" id="KW-0472">Membrane</keyword>
<dbReference type="InterPro" id="IPR050149">
    <property type="entry name" value="Collagen_superfamily"/>
</dbReference>
<proteinExistence type="predicted"/>
<evidence type="ECO:0008006" key="5">
    <source>
        <dbReference type="Google" id="ProtNLM"/>
    </source>
</evidence>
<comment type="caution">
    <text evidence="3">The sequence shown here is derived from an EMBL/GenBank/DDBJ whole genome shotgun (WGS) entry which is preliminary data.</text>
</comment>
<sequence>MVERMRAARWPITVSAVVWVATLVAVVLIVGRINALGHRLERAEQRSQAYAQQLREAGLKPRPPGPSGEPGRPGDPGAPGSPGARGPAGSPGPQGPAGAVGPSGAPGSAGGDGAAGAPGAQGPTGPAGPAGPRGPAGEQGPAGPPCRDGWHQETVTVVTAGGPQDTVTCVKDEEG</sequence>
<protein>
    <recommendedName>
        <fullName evidence="5">Collagen-like protein</fullName>
    </recommendedName>
</protein>
<keyword evidence="4" id="KW-1185">Reference proteome</keyword>
<dbReference type="EMBL" id="BAABAS010000004">
    <property type="protein sequence ID" value="GAA4226125.1"/>
    <property type="molecule type" value="Genomic_DNA"/>
</dbReference>
<evidence type="ECO:0000313" key="4">
    <source>
        <dbReference type="Proteomes" id="UP001501710"/>
    </source>
</evidence>
<gene>
    <name evidence="3" type="ORF">GCM10022254_10110</name>
</gene>
<evidence type="ECO:0000313" key="3">
    <source>
        <dbReference type="EMBL" id="GAA4226125.1"/>
    </source>
</evidence>
<dbReference type="PANTHER" id="PTHR24023:SF1082">
    <property type="entry name" value="COLLAGEN TRIPLE HELIX REPEAT"/>
    <property type="match status" value="1"/>
</dbReference>
<dbReference type="InterPro" id="IPR008160">
    <property type="entry name" value="Collagen"/>
</dbReference>
<accession>A0ABP8BUB9</accession>
<feature type="transmembrane region" description="Helical" evidence="2">
    <location>
        <begin position="12"/>
        <end position="33"/>
    </location>
</feature>
<keyword evidence="2" id="KW-0812">Transmembrane</keyword>
<reference evidence="4" key="1">
    <citation type="journal article" date="2019" name="Int. J. Syst. Evol. Microbiol.">
        <title>The Global Catalogue of Microorganisms (GCM) 10K type strain sequencing project: providing services to taxonomists for standard genome sequencing and annotation.</title>
        <authorList>
            <consortium name="The Broad Institute Genomics Platform"/>
            <consortium name="The Broad Institute Genome Sequencing Center for Infectious Disease"/>
            <person name="Wu L."/>
            <person name="Ma J."/>
        </authorList>
    </citation>
    <scope>NUCLEOTIDE SEQUENCE [LARGE SCALE GENOMIC DNA]</scope>
    <source>
        <strain evidence="4">JCM 17440</strain>
    </source>
</reference>
<name>A0ABP8BUB9_9ACTN</name>
<feature type="compositionally biased region" description="Gly residues" evidence="1">
    <location>
        <begin position="107"/>
        <end position="116"/>
    </location>
</feature>